<comment type="caution">
    <text evidence="17">The sequence shown here is derived from an EMBL/GenBank/DDBJ whole genome shotgun (WGS) entry which is preliminary data.</text>
</comment>
<keyword evidence="9" id="KW-0788">Thiol protease</keyword>
<comment type="catalytic activity">
    <reaction evidence="1 14">
        <text>Hydrolysis of terminal non-reducing beta-D-galactose residues in beta-D-galactosides.</text>
        <dbReference type="EC" id="3.2.1.23"/>
    </reaction>
</comment>
<dbReference type="Pfam" id="PF02837">
    <property type="entry name" value="Glyco_hydro_2_N"/>
    <property type="match status" value="1"/>
</dbReference>
<proteinExistence type="inferred from homology"/>
<dbReference type="Pfam" id="PF02836">
    <property type="entry name" value="Glyco_hydro_2_C"/>
    <property type="match status" value="1"/>
</dbReference>
<dbReference type="PRINTS" id="PR00132">
    <property type="entry name" value="GLHYDRLASE2"/>
</dbReference>
<gene>
    <name evidence="17" type="ORF">HMPREF9134_00048</name>
</gene>
<evidence type="ECO:0000256" key="12">
    <source>
        <dbReference type="ARBA" id="ARBA00023295"/>
    </source>
</evidence>
<comment type="subunit">
    <text evidence="5">Monomer.</text>
</comment>
<dbReference type="PANTHER" id="PTHR46323:SF2">
    <property type="entry name" value="BETA-GALACTOSIDASE"/>
    <property type="match status" value="1"/>
</dbReference>
<dbReference type="Pfam" id="PF00703">
    <property type="entry name" value="Glyco_hydro_2"/>
    <property type="match status" value="1"/>
</dbReference>
<feature type="signal peptide" evidence="15">
    <location>
        <begin position="1"/>
        <end position="20"/>
    </location>
</feature>
<dbReference type="AlphaFoldDB" id="L1NJM9"/>
<dbReference type="InterPro" id="IPR006102">
    <property type="entry name" value="Ig-like_GH2"/>
</dbReference>
<keyword evidence="12 14" id="KW-0326">Glycosidase</keyword>
<dbReference type="EMBL" id="AMEQ01000002">
    <property type="protein sequence ID" value="EKY03382.1"/>
    <property type="molecule type" value="Genomic_DNA"/>
</dbReference>
<dbReference type="InterPro" id="IPR011013">
    <property type="entry name" value="Gal_mutarotase_sf_dom"/>
</dbReference>
<dbReference type="EC" id="3.2.1.23" evidence="6 14"/>
<comment type="cofactor">
    <cofactor evidence="2">
        <name>Ca(2+)</name>
        <dbReference type="ChEBI" id="CHEBI:29108"/>
    </cofactor>
</comment>
<dbReference type="Pfam" id="PF16353">
    <property type="entry name" value="LacZ_4"/>
    <property type="match status" value="1"/>
</dbReference>
<dbReference type="GO" id="GO:0008234">
    <property type="term" value="F:cysteine-type peptidase activity"/>
    <property type="evidence" value="ECO:0007669"/>
    <property type="project" value="UniProtKB-KW"/>
</dbReference>
<name>L1NJM9_9PORP</name>
<evidence type="ECO:0000256" key="4">
    <source>
        <dbReference type="ARBA" id="ARBA00007401"/>
    </source>
</evidence>
<dbReference type="SMART" id="SM01038">
    <property type="entry name" value="Bgal_small_N"/>
    <property type="match status" value="1"/>
</dbReference>
<dbReference type="Proteomes" id="UP000010408">
    <property type="component" value="Unassembled WGS sequence"/>
</dbReference>
<dbReference type="SUPFAM" id="SSF74650">
    <property type="entry name" value="Galactose mutarotase-like"/>
    <property type="match status" value="1"/>
</dbReference>
<dbReference type="GO" id="GO:0004565">
    <property type="term" value="F:beta-galactosidase activity"/>
    <property type="evidence" value="ECO:0007669"/>
    <property type="project" value="UniProtKB-EC"/>
</dbReference>
<evidence type="ECO:0000256" key="9">
    <source>
        <dbReference type="ARBA" id="ARBA00022807"/>
    </source>
</evidence>
<evidence type="ECO:0000256" key="2">
    <source>
        <dbReference type="ARBA" id="ARBA00001913"/>
    </source>
</evidence>
<evidence type="ECO:0000256" key="15">
    <source>
        <dbReference type="SAM" id="SignalP"/>
    </source>
</evidence>
<organism evidence="17 18">
    <name type="scientific">Porphyromonas catoniae F0037</name>
    <dbReference type="NCBI Taxonomy" id="1127696"/>
    <lineage>
        <taxon>Bacteria</taxon>
        <taxon>Pseudomonadati</taxon>
        <taxon>Bacteroidota</taxon>
        <taxon>Bacteroidia</taxon>
        <taxon>Bacteroidales</taxon>
        <taxon>Porphyromonadaceae</taxon>
        <taxon>Porphyromonas</taxon>
    </lineage>
</organism>
<accession>L1NJM9</accession>
<dbReference type="GO" id="GO:0006508">
    <property type="term" value="P:proteolysis"/>
    <property type="evidence" value="ECO:0007669"/>
    <property type="project" value="UniProtKB-KW"/>
</dbReference>
<dbReference type="InterPro" id="IPR006103">
    <property type="entry name" value="Glyco_hydro_2_cat"/>
</dbReference>
<dbReference type="HOGENOM" id="CLU_002346_0_2_10"/>
<feature type="chain" id="PRO_5003955264" description="Beta-galactosidase" evidence="15">
    <location>
        <begin position="21"/>
        <end position="1029"/>
    </location>
</feature>
<dbReference type="Gene3D" id="2.60.120.260">
    <property type="entry name" value="Galactose-binding domain-like"/>
    <property type="match status" value="1"/>
</dbReference>
<feature type="domain" description="Beta galactosidase small chain/" evidence="16">
    <location>
        <begin position="744"/>
        <end position="1020"/>
    </location>
</feature>
<dbReference type="PATRIC" id="fig|1127696.3.peg.43"/>
<dbReference type="FunFam" id="3.20.20.80:FF:000121">
    <property type="entry name" value="Beta-galactosidase"/>
    <property type="match status" value="1"/>
</dbReference>
<dbReference type="SUPFAM" id="SSF49785">
    <property type="entry name" value="Galactose-binding domain-like"/>
    <property type="match status" value="1"/>
</dbReference>
<dbReference type="STRING" id="1127696.HMPREF9134_00048"/>
<dbReference type="InterPro" id="IPR004199">
    <property type="entry name" value="B-gal_small/dom_5"/>
</dbReference>
<dbReference type="Gene3D" id="3.20.20.80">
    <property type="entry name" value="Glycosidases"/>
    <property type="match status" value="1"/>
</dbReference>
<dbReference type="InterPro" id="IPR036156">
    <property type="entry name" value="Beta-gal/glucu_dom_sf"/>
</dbReference>
<dbReference type="InterPro" id="IPR050347">
    <property type="entry name" value="Bact_Beta-galactosidase"/>
</dbReference>
<keyword evidence="11" id="KW-0843">Virulence</keyword>
<dbReference type="SUPFAM" id="SSF51445">
    <property type="entry name" value="(Trans)glycosidases"/>
    <property type="match status" value="1"/>
</dbReference>
<protein>
    <recommendedName>
        <fullName evidence="6 14">Beta-galactosidase</fullName>
        <ecNumber evidence="6 14">3.2.1.23</ecNumber>
    </recommendedName>
    <alternativeName>
        <fullName evidence="13 14">Lactase</fullName>
    </alternativeName>
</protein>
<keyword evidence="10" id="KW-0106">Calcium</keyword>
<dbReference type="GO" id="GO:0009341">
    <property type="term" value="C:beta-galactosidase complex"/>
    <property type="evidence" value="ECO:0007669"/>
    <property type="project" value="InterPro"/>
</dbReference>
<evidence type="ECO:0000256" key="13">
    <source>
        <dbReference type="ARBA" id="ARBA00032230"/>
    </source>
</evidence>
<evidence type="ECO:0000256" key="5">
    <source>
        <dbReference type="ARBA" id="ARBA00011245"/>
    </source>
</evidence>
<keyword evidence="7" id="KW-0645">Protease</keyword>
<dbReference type="GO" id="GO:0030246">
    <property type="term" value="F:carbohydrate binding"/>
    <property type="evidence" value="ECO:0007669"/>
    <property type="project" value="InterPro"/>
</dbReference>
<dbReference type="PROSITE" id="PS00719">
    <property type="entry name" value="GLYCOSYL_HYDROL_F2_1"/>
    <property type="match status" value="1"/>
</dbReference>
<dbReference type="eggNOG" id="COG3250">
    <property type="taxonomic scope" value="Bacteria"/>
</dbReference>
<dbReference type="Gene3D" id="2.70.98.10">
    <property type="match status" value="1"/>
</dbReference>
<dbReference type="InterPro" id="IPR014718">
    <property type="entry name" value="GH-type_carb-bd"/>
</dbReference>
<dbReference type="InterPro" id="IPR023230">
    <property type="entry name" value="Glyco_hydro_2_CS"/>
</dbReference>
<dbReference type="Pfam" id="PF02929">
    <property type="entry name" value="Bgal_small_N"/>
    <property type="match status" value="1"/>
</dbReference>
<dbReference type="PANTHER" id="PTHR46323">
    <property type="entry name" value="BETA-GALACTOSIDASE"/>
    <property type="match status" value="1"/>
</dbReference>
<keyword evidence="15" id="KW-0732">Signal</keyword>
<evidence type="ECO:0000313" key="18">
    <source>
        <dbReference type="Proteomes" id="UP000010408"/>
    </source>
</evidence>
<dbReference type="InterPro" id="IPR017853">
    <property type="entry name" value="GH"/>
</dbReference>
<evidence type="ECO:0000256" key="11">
    <source>
        <dbReference type="ARBA" id="ARBA00023026"/>
    </source>
</evidence>
<comment type="similarity">
    <text evidence="4 14">Belongs to the glycosyl hydrolase 2 family.</text>
</comment>
<dbReference type="InterPro" id="IPR006101">
    <property type="entry name" value="Glyco_hydro_2"/>
</dbReference>
<comment type="similarity">
    <text evidence="3">Belongs to the peptidase C25 family.</text>
</comment>
<keyword evidence="8 14" id="KW-0378">Hydrolase</keyword>
<dbReference type="InterPro" id="IPR013783">
    <property type="entry name" value="Ig-like_fold"/>
</dbReference>
<dbReference type="SUPFAM" id="SSF49303">
    <property type="entry name" value="beta-Galactosidase/glucuronidase domain"/>
    <property type="match status" value="2"/>
</dbReference>
<evidence type="ECO:0000259" key="16">
    <source>
        <dbReference type="SMART" id="SM01038"/>
    </source>
</evidence>
<evidence type="ECO:0000256" key="1">
    <source>
        <dbReference type="ARBA" id="ARBA00001412"/>
    </source>
</evidence>
<dbReference type="InterPro" id="IPR032312">
    <property type="entry name" value="LacZ_4"/>
</dbReference>
<dbReference type="Gene3D" id="2.60.40.10">
    <property type="entry name" value="Immunoglobulins"/>
    <property type="match status" value="2"/>
</dbReference>
<dbReference type="GO" id="GO:0005990">
    <property type="term" value="P:lactose catabolic process"/>
    <property type="evidence" value="ECO:0007669"/>
    <property type="project" value="TreeGrafter"/>
</dbReference>
<evidence type="ECO:0000256" key="3">
    <source>
        <dbReference type="ARBA" id="ARBA00006067"/>
    </source>
</evidence>
<evidence type="ECO:0000256" key="10">
    <source>
        <dbReference type="ARBA" id="ARBA00022837"/>
    </source>
</evidence>
<sequence>MMKKYFALLLLLSGSLTLVGQGRGKEPWQDPEVNAINRLPMHAAFFAFKQGEQAMDKHQSEHFLSLNGQWCFLWVRNADERPRDFGSLTLNDKGWGTMPVPGIWEINGYGEPLYANTFYAWHNQFKNNPPFVPTENNHVGSYRRQIYVPASWRGKKVIAHFGSVTSNIDLWVNGRSVGYSEDSKLEAEFDLTPYLKFGQENLIAFQTFRWSDGTYLECQDFWRLSGVARDCYLYAREPQHIEDVRIISDVDTTGYTKGTLALELRKTTPSLPVQVSLRDRSGKSILLDKTFTGRSATFTLEGIHLWSAEDPYLYTLELVAGGEVIRQRVGFRNVRVANGQLLVNGQPILIKGANRHEMDPDGGYYVSRERMRQDMLVMKQLNMNAVRTCHYPDDDYWYQLCDEYGLYVVAEANLESHGMGYGKETLAKRKDFLRAHLERNERNVERNYNHPSVIIWSLGNEAGHGENFWAAYRRVKALDPTRPVQYERSGLEATDIYCPMYRQPHDVIHYLESKPKMPLIQCEYAHAMGNSEGGFDEYWELIRKYPQYQGGFIWDFVDQSIRWKGRDGRSFYSYGGDFNRYDYSDNNFLDNGLISPDRRLNPHAHEVRYVQQSLRPELIDGKAGKIRVYNEYFFIDLGRYDLRWEVSVMGRPVQSGVIAMPAIAPQTRAELKLPYRFPEASPYEDVTLQLYFTLREADGILPAGEQVAHEQFVLQRGTLAPLELNTLRAQSAPRLMTNDTRYLIITGADWRIDIDRNTGFIARYDVAGLSLLDEGHQLSPNFWRAPTDNDMGAGLQRKYAMWRYPELKLRSLKMQEEANQVIRVEANYILPSVGAELTLRYGIDASGHLLYEQTMHPGAKKDVPNLFRFGLRMELPKAFNQVDYYGRGPVESYPDRKHSQHFGHYTGMVEEQFYPYIRPQETGLKSDLTFFRVLDQGGRGLEVRSDRYFMASALNRSMESLDGYPKKTQQHSELIPVAPFTQLLVDSEHMGLGCYDSWGALPQKKYLLPYKEYSLRLLFSPIIPLRPAL</sequence>
<evidence type="ECO:0000256" key="14">
    <source>
        <dbReference type="RuleBase" id="RU361154"/>
    </source>
</evidence>
<evidence type="ECO:0000256" key="8">
    <source>
        <dbReference type="ARBA" id="ARBA00022801"/>
    </source>
</evidence>
<evidence type="ECO:0000313" key="17">
    <source>
        <dbReference type="EMBL" id="EKY03382.1"/>
    </source>
</evidence>
<dbReference type="InterPro" id="IPR006104">
    <property type="entry name" value="Glyco_hydro_2_N"/>
</dbReference>
<reference evidence="17 18" key="1">
    <citation type="submission" date="2012-05" db="EMBL/GenBank/DDBJ databases">
        <authorList>
            <person name="Weinstock G."/>
            <person name="Sodergren E."/>
            <person name="Lobos E.A."/>
            <person name="Fulton L."/>
            <person name="Fulton R."/>
            <person name="Courtney L."/>
            <person name="Fronick C."/>
            <person name="O'Laughlin M."/>
            <person name="Godfrey J."/>
            <person name="Wilson R.M."/>
            <person name="Miner T."/>
            <person name="Farmer C."/>
            <person name="Delehaunty K."/>
            <person name="Cordes M."/>
            <person name="Minx P."/>
            <person name="Tomlinson C."/>
            <person name="Chen J."/>
            <person name="Wollam A."/>
            <person name="Pepin K.H."/>
            <person name="Bhonagiri V."/>
            <person name="Zhang X."/>
            <person name="Suruliraj S."/>
            <person name="Warren W."/>
            <person name="Mitreva M."/>
            <person name="Mardis E.R."/>
            <person name="Wilson R.K."/>
        </authorList>
    </citation>
    <scope>NUCLEOTIDE SEQUENCE [LARGE SCALE GENOMIC DNA]</scope>
    <source>
        <strain evidence="17 18">F0037</strain>
    </source>
</reference>
<dbReference type="InterPro" id="IPR008979">
    <property type="entry name" value="Galactose-bd-like_sf"/>
</dbReference>
<evidence type="ECO:0000256" key="6">
    <source>
        <dbReference type="ARBA" id="ARBA00012756"/>
    </source>
</evidence>
<evidence type="ECO:0000256" key="7">
    <source>
        <dbReference type="ARBA" id="ARBA00022670"/>
    </source>
</evidence>